<keyword evidence="2" id="KW-0472">Membrane</keyword>
<protein>
    <submittedName>
        <fullName evidence="3">Uncharacterized protein</fullName>
    </submittedName>
</protein>
<evidence type="ECO:0000313" key="3">
    <source>
        <dbReference type="EMBL" id="MFB9835121.1"/>
    </source>
</evidence>
<name>A0ABV5YJA8_9ACTN</name>
<accession>A0ABV5YJA8</accession>
<feature type="transmembrane region" description="Helical" evidence="2">
    <location>
        <begin position="38"/>
        <end position="56"/>
    </location>
</feature>
<keyword evidence="2" id="KW-1133">Transmembrane helix</keyword>
<feature type="region of interest" description="Disordered" evidence="1">
    <location>
        <begin position="1"/>
        <end position="30"/>
    </location>
</feature>
<dbReference type="EMBL" id="JBHLZP010000179">
    <property type="protein sequence ID" value="MFB9835121.1"/>
    <property type="molecule type" value="Genomic_DNA"/>
</dbReference>
<dbReference type="RefSeq" id="WP_378206009.1">
    <property type="nucleotide sequence ID" value="NZ_JBHLZP010000179.1"/>
</dbReference>
<reference evidence="3 4" key="1">
    <citation type="submission" date="2024-09" db="EMBL/GenBank/DDBJ databases">
        <authorList>
            <person name="Sun Q."/>
            <person name="Mori K."/>
        </authorList>
    </citation>
    <scope>NUCLEOTIDE SEQUENCE [LARGE SCALE GENOMIC DNA]</scope>
    <source>
        <strain evidence="3 4">TBRC 0563</strain>
    </source>
</reference>
<comment type="caution">
    <text evidence="3">The sequence shown here is derived from an EMBL/GenBank/DDBJ whole genome shotgun (WGS) entry which is preliminary data.</text>
</comment>
<organism evidence="3 4">
    <name type="scientific">Actinoallomurus acaciae</name>
    <dbReference type="NCBI Taxonomy" id="502577"/>
    <lineage>
        <taxon>Bacteria</taxon>
        <taxon>Bacillati</taxon>
        <taxon>Actinomycetota</taxon>
        <taxon>Actinomycetes</taxon>
        <taxon>Streptosporangiales</taxon>
        <taxon>Thermomonosporaceae</taxon>
        <taxon>Actinoallomurus</taxon>
    </lineage>
</organism>
<sequence>MTRPADAAASSDGTPPRPSDPHESDAGASSRRLPSIDAIAIVVAAIFALLAALRLLPSIPWDDINIPTITW</sequence>
<keyword evidence="2" id="KW-0812">Transmembrane</keyword>
<proteinExistence type="predicted"/>
<keyword evidence="4" id="KW-1185">Reference proteome</keyword>
<dbReference type="Proteomes" id="UP001589627">
    <property type="component" value="Unassembled WGS sequence"/>
</dbReference>
<evidence type="ECO:0000313" key="4">
    <source>
        <dbReference type="Proteomes" id="UP001589627"/>
    </source>
</evidence>
<gene>
    <name evidence="3" type="ORF">ACFFNX_23345</name>
</gene>
<evidence type="ECO:0000256" key="1">
    <source>
        <dbReference type="SAM" id="MobiDB-lite"/>
    </source>
</evidence>
<evidence type="ECO:0000256" key="2">
    <source>
        <dbReference type="SAM" id="Phobius"/>
    </source>
</evidence>